<dbReference type="EMBL" id="JARBJD010000445">
    <property type="protein sequence ID" value="KAK2941980.1"/>
    <property type="molecule type" value="Genomic_DNA"/>
</dbReference>
<gene>
    <name evidence="1" type="ORF">BLNAU_23103</name>
</gene>
<dbReference type="InterPro" id="IPR011050">
    <property type="entry name" value="Pectin_lyase_fold/virulence"/>
</dbReference>
<dbReference type="Proteomes" id="UP001281761">
    <property type="component" value="Unassembled WGS sequence"/>
</dbReference>
<name>A0ABQ9WVC0_9EUKA</name>
<evidence type="ECO:0000313" key="1">
    <source>
        <dbReference type="EMBL" id="KAK2941980.1"/>
    </source>
</evidence>
<accession>A0ABQ9WVC0</accession>
<proteinExistence type="predicted"/>
<comment type="caution">
    <text evidence="1">The sequence shown here is derived from an EMBL/GenBank/DDBJ whole genome shotgun (WGS) entry which is preliminary data.</text>
</comment>
<reference evidence="1 2" key="1">
    <citation type="journal article" date="2022" name="bioRxiv">
        <title>Genomics of Preaxostyla Flagellates Illuminates Evolutionary Transitions and the Path Towards Mitochondrial Loss.</title>
        <authorList>
            <person name="Novak L.V.F."/>
            <person name="Treitli S.C."/>
            <person name="Pyrih J."/>
            <person name="Halakuc P."/>
            <person name="Pipaliya S.V."/>
            <person name="Vacek V."/>
            <person name="Brzon O."/>
            <person name="Soukal P."/>
            <person name="Eme L."/>
            <person name="Dacks J.B."/>
            <person name="Karnkowska A."/>
            <person name="Elias M."/>
            <person name="Hampl V."/>
        </authorList>
    </citation>
    <scope>NUCLEOTIDE SEQUENCE [LARGE SCALE GENOMIC DNA]</scope>
    <source>
        <strain evidence="1">NAU3</strain>
        <tissue evidence="1">Gut</tissue>
    </source>
</reference>
<keyword evidence="2" id="KW-1185">Reference proteome</keyword>
<dbReference type="SUPFAM" id="SSF51126">
    <property type="entry name" value="Pectin lyase-like"/>
    <property type="match status" value="1"/>
</dbReference>
<protein>
    <submittedName>
        <fullName evidence="1">Uncharacterized protein</fullName>
    </submittedName>
</protein>
<sequence length="1386" mass="148475">MEGRNQASKTKLRVEGKNGITAETSNSTMFIFSNCTTSLWNVFLDSGGMGTTIGRLRSSSVRIVGSRILSNADNSPFVIDGGESGVGSSICVIDNSDTRHNEHFTTRSDLTTDPTPNYIFTLCTFKNCSVGNGAAVYAYYVAVNIQIDNCSFHACIADYGGVIYLEPPYNGQQTLSLASSSFADCYAYSSGGSLYVKNISSLSISECAFLNSTASRYGGGAMRVMYSSFGGAPGISHTLFQKCAATSTDSAAGGAALQIRLCPSHKLTFVQFRQCHSKLGLGHDIGLYDTPFTPDSYSTCDSTSSPTHRVTDLTTSPETDLSNLLAIPDFEATIESLASTQTGDDTVTLTLTLNKAVSGTMIVMVTNVEESREDVDGEAPTIGRLLLFSFSSSTVGTCSSSCGQSGLLQRPLSDYTLLAASLSNLNVAVPSSAVISVTPILHHALCVLDASRTEVEVTFSGFDIPKGHCTLTLNDSTTLDVTFNDNENGRSVGNITTGVSGKAGELSEKTEYSISGMVSQMSPSASIVIAPGVAFSVETASRLSKVSVSEFLDLKKTKVKLAFESVGLEKNKAYRMEMERTDTSEDKITREVLTDGNGVLVDAIEILYPFVTDPEERKQQLKFDGSYRVLSLTSSDRPRSVLISNFLIPMPDEPSRFVEIVKTDDEGLNSTTLTLSSRALTVGVNYEMKVTGTPLTSSSSTASSNSLHDTSIKFTVSSATVNTLKLTLYPLADAIVKYGHSYSVDWMKVVGGDPIIIETDGCGFETPKEPSRICNCAEAALNKDQSIVTISLEGRALNESLVSIWVSLGGINWESSTIREISETHCKAEFLVASEQSSTHLKYTGEYTLCLNPSEPDTLLVDSGITFRVPAPPCITSLACVFVNSLQNLCKIQVKGTDLRVGTEYEVTLNNTVTFGVRFKTSTEGESEEVSIGKNEKLKHNTRYTLTDVKPTRDDDGEILHSGTLSFTTKEQTAIEVLVREGGGSETQDCGTMKDPCSCVLVGWRGGEEGGVESVIVKIDGSGRFGGRVVVGEKSVEIGGLFAIENELKVESSDLGKDGEEGVVSVSGGRVVIGGVRLSLPSGWEMGEKKVGSVLSGFGECVVREVSIVSRLKGEGVGMGLVCWLGGSLSVEKIVMEGVEMEPGRVLVNCSSSKKDVSFEMAESRFVEVETQNAELVRFSSKSKDSHFEMKDCVFLSTERVESEKVEDGMGVIVVETWQEKTEIRKCVFSESGTVIGRGGEEKKGGVLSIVVGSSNVRERREVGLLGNLFVDSSVSWSESGEERRGGVAVWSVGVGQTKIDLCGSWFEETGVSGVVFDRDRYGVPILERKRKIVPCLSGCGSVGLVVVGGRTVPVICRAGSSFSGCSLRMVSNEAEHLMNPNNTEL</sequence>
<evidence type="ECO:0000313" key="2">
    <source>
        <dbReference type="Proteomes" id="UP001281761"/>
    </source>
</evidence>
<organism evidence="1 2">
    <name type="scientific">Blattamonas nauphoetae</name>
    <dbReference type="NCBI Taxonomy" id="2049346"/>
    <lineage>
        <taxon>Eukaryota</taxon>
        <taxon>Metamonada</taxon>
        <taxon>Preaxostyla</taxon>
        <taxon>Oxymonadida</taxon>
        <taxon>Blattamonas</taxon>
    </lineage>
</organism>